<organism evidence="8 9">
    <name type="scientific">Halolactibacillus alkaliphilus</name>
    <dbReference type="NCBI Taxonomy" id="442899"/>
    <lineage>
        <taxon>Bacteria</taxon>
        <taxon>Bacillati</taxon>
        <taxon>Bacillota</taxon>
        <taxon>Bacilli</taxon>
        <taxon>Bacillales</taxon>
        <taxon>Bacillaceae</taxon>
        <taxon>Halolactibacillus</taxon>
    </lineage>
</organism>
<dbReference type="AlphaFoldDB" id="A0A511X4P4"/>
<keyword evidence="5" id="KW-0456">Lyase</keyword>
<evidence type="ECO:0000313" key="9">
    <source>
        <dbReference type="Proteomes" id="UP000321400"/>
    </source>
</evidence>
<comment type="cofactor">
    <cofactor evidence="1">
        <name>pyridoxal 5'-phosphate</name>
        <dbReference type="ChEBI" id="CHEBI:597326"/>
    </cofactor>
</comment>
<dbReference type="Gene3D" id="3.40.640.10">
    <property type="entry name" value="Type I PLP-dependent aspartate aminotransferase-like (Major domain)"/>
    <property type="match status" value="1"/>
</dbReference>
<dbReference type="SUPFAM" id="SSF53383">
    <property type="entry name" value="PLP-dependent transferases"/>
    <property type="match status" value="1"/>
</dbReference>
<dbReference type="InterPro" id="IPR015424">
    <property type="entry name" value="PyrdxlP-dep_Trfase"/>
</dbReference>
<keyword evidence="9" id="KW-1185">Reference proteome</keyword>
<keyword evidence="3" id="KW-0210">Decarboxylase</keyword>
<evidence type="ECO:0000256" key="4">
    <source>
        <dbReference type="ARBA" id="ARBA00022898"/>
    </source>
</evidence>
<dbReference type="InterPro" id="IPR008286">
    <property type="entry name" value="Prn/Lys/Arg_de-COase_C"/>
</dbReference>
<protein>
    <submittedName>
        <fullName evidence="8">Arginine decarboxylase</fullName>
    </submittedName>
</protein>
<dbReference type="EMBL" id="BJYE01000047">
    <property type="protein sequence ID" value="GEN57919.1"/>
    <property type="molecule type" value="Genomic_DNA"/>
</dbReference>
<evidence type="ECO:0000313" key="8">
    <source>
        <dbReference type="EMBL" id="GEN57919.1"/>
    </source>
</evidence>
<dbReference type="STRING" id="442899.SAMN05720591_1434"/>
<dbReference type="Pfam" id="PF03711">
    <property type="entry name" value="OKR_DC_1_C"/>
    <property type="match status" value="1"/>
</dbReference>
<dbReference type="InterPro" id="IPR036633">
    <property type="entry name" value="Prn/Lys/Arg_de-COase_C_sf"/>
</dbReference>
<dbReference type="PANTHER" id="PTHR43277:SF3">
    <property type="entry name" value="DECARBOXYLASE, PUTATIVE-RELATED"/>
    <property type="match status" value="1"/>
</dbReference>
<sequence length="478" mass="53819">MSKSIKAPLWEKLQAIVEEKPVSFHVPGHKNGTILPNVSWGKFREMMRYDLTELPGLDDLHQPETVIEDALALARDFFESRETYFLVNGSTVGNLAMILQAVSAGDYILVPKNVHKSVVNALELSKACPIFIEPAYDETLNRMTVPLFTDIQQAFTDYPIKAMIVTYPDYYGTTFDLETLISYVHTRGALMLVDEAHGVHLSLNYPCFPASALSLGADFVVQSAHKMAPALTQTAYLHVSRHYKGETHCLKHYLQMLQSSSPSYLLMASLDVTRAFLASQTTALLDQVMASVKAVRSILSGLESAYLIKEYTTVDPLKITLQPKLSYTTKAIEAAFRTAGIYLEFITDQDLVFVHGLAPFTEQEKLQYAVNYVNHTLKKQAKHDTMKVVRKKVRHPLTKLVCDYQTLASFKPVFVSLNDAINYVAYESIIPYPPGIPLVLKGQRITKEDIEEIRQLLAQKIHFQNNHITQGVYVIKEI</sequence>
<dbReference type="SUPFAM" id="SSF55904">
    <property type="entry name" value="Ornithine decarboxylase C-terminal domain"/>
    <property type="match status" value="1"/>
</dbReference>
<dbReference type="InterPro" id="IPR015421">
    <property type="entry name" value="PyrdxlP-dep_Trfase_major"/>
</dbReference>
<gene>
    <name evidence="8" type="ORF">HAL01_23830</name>
</gene>
<dbReference type="PANTHER" id="PTHR43277">
    <property type="entry name" value="ARGININE DECARBOXYLASE"/>
    <property type="match status" value="1"/>
</dbReference>
<comment type="caution">
    <text evidence="8">The sequence shown here is derived from an EMBL/GenBank/DDBJ whole genome shotgun (WGS) entry which is preliminary data.</text>
</comment>
<keyword evidence="4" id="KW-0663">Pyridoxal phosphate</keyword>
<evidence type="ECO:0000259" key="7">
    <source>
        <dbReference type="Pfam" id="PF03711"/>
    </source>
</evidence>
<comment type="similarity">
    <text evidence="2">Belongs to the Orn/Lys/Arg decarboxylase class-I family.</text>
</comment>
<evidence type="ECO:0000256" key="3">
    <source>
        <dbReference type="ARBA" id="ARBA00022793"/>
    </source>
</evidence>
<dbReference type="OrthoDB" id="9815233at2"/>
<dbReference type="GO" id="GO:0016831">
    <property type="term" value="F:carboxy-lyase activity"/>
    <property type="evidence" value="ECO:0007669"/>
    <property type="project" value="UniProtKB-KW"/>
</dbReference>
<dbReference type="Proteomes" id="UP000321400">
    <property type="component" value="Unassembled WGS sequence"/>
</dbReference>
<dbReference type="InterPro" id="IPR052357">
    <property type="entry name" value="Orn_Lys_Arg_decarboxylase-I"/>
</dbReference>
<evidence type="ECO:0000259" key="6">
    <source>
        <dbReference type="Pfam" id="PF01276"/>
    </source>
</evidence>
<dbReference type="Pfam" id="PF01276">
    <property type="entry name" value="OKR_DC_1"/>
    <property type="match status" value="1"/>
</dbReference>
<feature type="domain" description="Orn/Lys/Arg decarboxylase C-terminal" evidence="7">
    <location>
        <begin position="378"/>
        <end position="458"/>
    </location>
</feature>
<dbReference type="InterPro" id="IPR000310">
    <property type="entry name" value="Orn/Lys/Arg_deCO2ase_major_dom"/>
</dbReference>
<dbReference type="Gene3D" id="3.90.105.10">
    <property type="entry name" value="Molybdopterin biosynthesis moea protein, domain 2"/>
    <property type="match status" value="1"/>
</dbReference>
<evidence type="ECO:0000256" key="5">
    <source>
        <dbReference type="ARBA" id="ARBA00023239"/>
    </source>
</evidence>
<evidence type="ECO:0000256" key="2">
    <source>
        <dbReference type="ARBA" id="ARBA00010671"/>
    </source>
</evidence>
<name>A0A511X4P4_9BACI</name>
<reference evidence="8 9" key="1">
    <citation type="submission" date="2019-07" db="EMBL/GenBank/DDBJ databases">
        <title>Whole genome shotgun sequence of Halolactibacillus alkaliphilus NBRC 103919.</title>
        <authorList>
            <person name="Hosoyama A."/>
            <person name="Uohara A."/>
            <person name="Ohji S."/>
            <person name="Ichikawa N."/>
        </authorList>
    </citation>
    <scope>NUCLEOTIDE SEQUENCE [LARGE SCALE GENOMIC DNA]</scope>
    <source>
        <strain evidence="8 9">NBRC 103919</strain>
    </source>
</reference>
<evidence type="ECO:0000256" key="1">
    <source>
        <dbReference type="ARBA" id="ARBA00001933"/>
    </source>
</evidence>
<proteinExistence type="inferred from homology"/>
<feature type="domain" description="Orn/Lys/Arg decarboxylases family 1 pyridoxal-P attachment site" evidence="6">
    <location>
        <begin position="8"/>
        <end position="309"/>
    </location>
</feature>
<accession>A0A511X4P4</accession>
<dbReference type="RefSeq" id="WP_089803548.1">
    <property type="nucleotide sequence ID" value="NZ_BJYE01000047.1"/>
</dbReference>